<gene>
    <name evidence="2" type="ORF">GCM10020366_43150</name>
</gene>
<feature type="compositionally biased region" description="Basic residues" evidence="1">
    <location>
        <begin position="104"/>
        <end position="113"/>
    </location>
</feature>
<name>A0ABP6RST5_9PSEU</name>
<accession>A0ABP6RST5</accession>
<keyword evidence="3" id="KW-1185">Reference proteome</keyword>
<dbReference type="EMBL" id="BAAAYK010000038">
    <property type="protein sequence ID" value="GAA3360981.1"/>
    <property type="molecule type" value="Genomic_DNA"/>
</dbReference>
<evidence type="ECO:0000256" key="1">
    <source>
        <dbReference type="SAM" id="MobiDB-lite"/>
    </source>
</evidence>
<feature type="compositionally biased region" description="Basic and acidic residues" evidence="1">
    <location>
        <begin position="78"/>
        <end position="96"/>
    </location>
</feature>
<proteinExistence type="predicted"/>
<dbReference type="Proteomes" id="UP001500483">
    <property type="component" value="Unassembled WGS sequence"/>
</dbReference>
<evidence type="ECO:0000313" key="3">
    <source>
        <dbReference type="Proteomes" id="UP001500483"/>
    </source>
</evidence>
<dbReference type="RefSeq" id="WP_224978431.1">
    <property type="nucleotide sequence ID" value="NZ_BAAAYK010000038.1"/>
</dbReference>
<comment type="caution">
    <text evidence="2">The sequence shown here is derived from an EMBL/GenBank/DDBJ whole genome shotgun (WGS) entry which is preliminary data.</text>
</comment>
<evidence type="ECO:0008006" key="4">
    <source>
        <dbReference type="Google" id="ProtNLM"/>
    </source>
</evidence>
<sequence length="113" mass="12103">MRRMFWFGAGIAAGVFVTRKVNETARKATPSGVAEQLGGAMRELAGAVGSFGADVRAGMSEREQELQDVVDGTSVPRRPSEPRAIDARPAEGRVRPAGDGVRAPARRARRAER</sequence>
<organism evidence="2 3">
    <name type="scientific">Saccharopolyspora gregorii</name>
    <dbReference type="NCBI Taxonomy" id="33914"/>
    <lineage>
        <taxon>Bacteria</taxon>
        <taxon>Bacillati</taxon>
        <taxon>Actinomycetota</taxon>
        <taxon>Actinomycetes</taxon>
        <taxon>Pseudonocardiales</taxon>
        <taxon>Pseudonocardiaceae</taxon>
        <taxon>Saccharopolyspora</taxon>
    </lineage>
</organism>
<protein>
    <recommendedName>
        <fullName evidence="4">Secreted protein</fullName>
    </recommendedName>
</protein>
<reference evidence="3" key="1">
    <citation type="journal article" date="2019" name="Int. J. Syst. Evol. Microbiol.">
        <title>The Global Catalogue of Microorganisms (GCM) 10K type strain sequencing project: providing services to taxonomists for standard genome sequencing and annotation.</title>
        <authorList>
            <consortium name="The Broad Institute Genomics Platform"/>
            <consortium name="The Broad Institute Genome Sequencing Center for Infectious Disease"/>
            <person name="Wu L."/>
            <person name="Ma J."/>
        </authorList>
    </citation>
    <scope>NUCLEOTIDE SEQUENCE [LARGE SCALE GENOMIC DNA]</scope>
    <source>
        <strain evidence="3">JCM 9687</strain>
    </source>
</reference>
<evidence type="ECO:0000313" key="2">
    <source>
        <dbReference type="EMBL" id="GAA3360981.1"/>
    </source>
</evidence>
<feature type="region of interest" description="Disordered" evidence="1">
    <location>
        <begin position="60"/>
        <end position="113"/>
    </location>
</feature>